<keyword evidence="1" id="KW-1133">Transmembrane helix</keyword>
<feature type="transmembrane region" description="Helical" evidence="1">
    <location>
        <begin position="71"/>
        <end position="95"/>
    </location>
</feature>
<name>A0A2N8SX90_STUST</name>
<proteinExistence type="predicted"/>
<accession>A0A2N8SX90</accession>
<sequence>MTHHARLLFTTAALFNWSVALGLLFPPALLSQLLQLTPVEGGDLILRHIASALIAVFGWAYWLVARDPQRWRALAVIGVIGKSLVVALVGVHWGLGTINGYWPALVMADLIYALLFLDFLRRYPLPAHARA</sequence>
<reference evidence="2 3" key="1">
    <citation type="submission" date="2018-01" db="EMBL/GenBank/DDBJ databases">
        <title>Denitrification phenotypes of diverse strains of Pseudomonas stutzeri.</title>
        <authorList>
            <person name="Milligan D.A."/>
            <person name="Bergaust L."/>
            <person name="Bakken L.R."/>
            <person name="Frostegard A."/>
        </authorList>
    </citation>
    <scope>NUCLEOTIDE SEQUENCE [LARGE SCALE GENOMIC DNA]</scope>
    <source>
        <strain evidence="2 3">24a75</strain>
    </source>
</reference>
<evidence type="ECO:0000313" key="2">
    <source>
        <dbReference type="EMBL" id="PNG07087.1"/>
    </source>
</evidence>
<feature type="transmembrane region" description="Helical" evidence="1">
    <location>
        <begin position="7"/>
        <end position="25"/>
    </location>
</feature>
<evidence type="ECO:0000313" key="3">
    <source>
        <dbReference type="Proteomes" id="UP000236023"/>
    </source>
</evidence>
<comment type="caution">
    <text evidence="2">The sequence shown here is derived from an EMBL/GenBank/DDBJ whole genome shotgun (WGS) entry which is preliminary data.</text>
</comment>
<gene>
    <name evidence="2" type="ORF">CXK94_18020</name>
</gene>
<organism evidence="2 3">
    <name type="scientific">Stutzerimonas stutzeri</name>
    <name type="common">Pseudomonas stutzeri</name>
    <dbReference type="NCBI Taxonomy" id="316"/>
    <lineage>
        <taxon>Bacteria</taxon>
        <taxon>Pseudomonadati</taxon>
        <taxon>Pseudomonadota</taxon>
        <taxon>Gammaproteobacteria</taxon>
        <taxon>Pseudomonadales</taxon>
        <taxon>Pseudomonadaceae</taxon>
        <taxon>Stutzerimonas</taxon>
    </lineage>
</organism>
<feature type="transmembrane region" description="Helical" evidence="1">
    <location>
        <begin position="45"/>
        <end position="64"/>
    </location>
</feature>
<dbReference type="Proteomes" id="UP000236023">
    <property type="component" value="Unassembled WGS sequence"/>
</dbReference>
<dbReference type="EMBL" id="POUT01000011">
    <property type="protein sequence ID" value="PNG07087.1"/>
    <property type="molecule type" value="Genomic_DNA"/>
</dbReference>
<evidence type="ECO:0000256" key="1">
    <source>
        <dbReference type="SAM" id="Phobius"/>
    </source>
</evidence>
<dbReference type="AlphaFoldDB" id="A0A2N8SX90"/>
<feature type="transmembrane region" description="Helical" evidence="1">
    <location>
        <begin position="101"/>
        <end position="120"/>
    </location>
</feature>
<keyword evidence="1" id="KW-0812">Transmembrane</keyword>
<dbReference type="RefSeq" id="WP_102895336.1">
    <property type="nucleotide sequence ID" value="NZ_JAMOHU010000016.1"/>
</dbReference>
<protein>
    <submittedName>
        <fullName evidence="2">Uncharacterized protein</fullName>
    </submittedName>
</protein>
<keyword evidence="1" id="KW-0472">Membrane</keyword>